<dbReference type="EMBL" id="OC316802">
    <property type="protein sequence ID" value="CAD7393802.1"/>
    <property type="molecule type" value="Genomic_DNA"/>
</dbReference>
<accession>A0A7R9CBV4</accession>
<dbReference type="AlphaFoldDB" id="A0A7R9CBV4"/>
<sequence length="107" mass="11899">MTKHNKTPGGSEQEDTWWFGARRPYLLIIGGEWRKLKMHGICRTKTSRLSCTQDLSKADKVLVCGNPVFCIFHVSQQSPSFSIRSELILTTTGNGMKASPRGKISSA</sequence>
<reference evidence="1" key="1">
    <citation type="submission" date="2020-11" db="EMBL/GenBank/DDBJ databases">
        <authorList>
            <person name="Tran Van P."/>
        </authorList>
    </citation>
    <scope>NUCLEOTIDE SEQUENCE</scope>
</reference>
<protein>
    <submittedName>
        <fullName evidence="1">Uncharacterized protein</fullName>
    </submittedName>
</protein>
<proteinExistence type="predicted"/>
<gene>
    <name evidence="1" type="ORF">TCEB3V08_LOCUS1761</name>
</gene>
<name>A0A7R9CBV4_TIMCR</name>
<organism evidence="1">
    <name type="scientific">Timema cristinae</name>
    <name type="common">Walking stick</name>
    <dbReference type="NCBI Taxonomy" id="61476"/>
    <lineage>
        <taxon>Eukaryota</taxon>
        <taxon>Metazoa</taxon>
        <taxon>Ecdysozoa</taxon>
        <taxon>Arthropoda</taxon>
        <taxon>Hexapoda</taxon>
        <taxon>Insecta</taxon>
        <taxon>Pterygota</taxon>
        <taxon>Neoptera</taxon>
        <taxon>Polyneoptera</taxon>
        <taxon>Phasmatodea</taxon>
        <taxon>Timematodea</taxon>
        <taxon>Timematoidea</taxon>
        <taxon>Timematidae</taxon>
        <taxon>Timema</taxon>
    </lineage>
</organism>
<evidence type="ECO:0000313" key="1">
    <source>
        <dbReference type="EMBL" id="CAD7393802.1"/>
    </source>
</evidence>